<dbReference type="InterPro" id="IPR020846">
    <property type="entry name" value="MFS_dom"/>
</dbReference>
<feature type="compositionally biased region" description="Basic and acidic residues" evidence="7">
    <location>
        <begin position="1"/>
        <end position="12"/>
    </location>
</feature>
<feature type="transmembrane region" description="Helical" evidence="8">
    <location>
        <begin position="483"/>
        <end position="507"/>
    </location>
</feature>
<dbReference type="GeneID" id="63827959"/>
<proteinExistence type="predicted"/>
<feature type="transmembrane region" description="Helical" evidence="8">
    <location>
        <begin position="90"/>
        <end position="108"/>
    </location>
</feature>
<keyword evidence="2" id="KW-0813">Transport</keyword>
<dbReference type="InterPro" id="IPR036259">
    <property type="entry name" value="MFS_trans_sf"/>
</dbReference>
<evidence type="ECO:0000313" key="10">
    <source>
        <dbReference type="EMBL" id="KZT02466.1"/>
    </source>
</evidence>
<keyword evidence="6" id="KW-0325">Glycoprotein</keyword>
<feature type="transmembrane region" description="Helical" evidence="8">
    <location>
        <begin position="281"/>
        <end position="306"/>
    </location>
</feature>
<dbReference type="Gene3D" id="1.20.1250.20">
    <property type="entry name" value="MFS general substrate transporter like domains"/>
    <property type="match status" value="1"/>
</dbReference>
<feature type="domain" description="Major facilitator superfamily (MFS) profile" evidence="9">
    <location>
        <begin position="54"/>
        <end position="509"/>
    </location>
</feature>
<dbReference type="SUPFAM" id="SSF103473">
    <property type="entry name" value="MFS general substrate transporter"/>
    <property type="match status" value="1"/>
</dbReference>
<evidence type="ECO:0000256" key="1">
    <source>
        <dbReference type="ARBA" id="ARBA00004141"/>
    </source>
</evidence>
<reference evidence="10 11" key="1">
    <citation type="journal article" date="2016" name="Mol. Biol. Evol.">
        <title>Comparative Genomics of Early-Diverging Mushroom-Forming Fungi Provides Insights into the Origins of Lignocellulose Decay Capabilities.</title>
        <authorList>
            <person name="Nagy L.G."/>
            <person name="Riley R."/>
            <person name="Tritt A."/>
            <person name="Adam C."/>
            <person name="Daum C."/>
            <person name="Floudas D."/>
            <person name="Sun H."/>
            <person name="Yadav J.S."/>
            <person name="Pangilinan J."/>
            <person name="Larsson K.H."/>
            <person name="Matsuura K."/>
            <person name="Barry K."/>
            <person name="Labutti K."/>
            <person name="Kuo R."/>
            <person name="Ohm R.A."/>
            <person name="Bhattacharya S.S."/>
            <person name="Shirouzu T."/>
            <person name="Yoshinaga Y."/>
            <person name="Martin F.M."/>
            <person name="Grigoriev I.V."/>
            <person name="Hibbett D.S."/>
        </authorList>
    </citation>
    <scope>NUCLEOTIDE SEQUENCE [LARGE SCALE GENOMIC DNA]</scope>
    <source>
        <strain evidence="10 11">93-53</strain>
    </source>
</reference>
<dbReference type="Proteomes" id="UP000076871">
    <property type="component" value="Unassembled WGS sequence"/>
</dbReference>
<feature type="transmembrane region" description="Helical" evidence="8">
    <location>
        <begin position="144"/>
        <end position="168"/>
    </location>
</feature>
<keyword evidence="5 8" id="KW-0472">Membrane</keyword>
<evidence type="ECO:0000256" key="8">
    <source>
        <dbReference type="SAM" id="Phobius"/>
    </source>
</evidence>
<dbReference type="FunFam" id="1.20.1720.10:FF:000009">
    <property type="entry name" value="MFS multidrug transporter"/>
    <property type="match status" value="1"/>
</dbReference>
<dbReference type="GO" id="GO:0140115">
    <property type="term" value="P:export across plasma membrane"/>
    <property type="evidence" value="ECO:0007669"/>
    <property type="project" value="UniProtKB-ARBA"/>
</dbReference>
<feature type="region of interest" description="Disordered" evidence="7">
    <location>
        <begin position="1"/>
        <end position="32"/>
    </location>
</feature>
<dbReference type="FunFam" id="1.20.1250.20:FF:000172">
    <property type="entry name" value="MFS multidrug resistance transporter"/>
    <property type="match status" value="1"/>
</dbReference>
<gene>
    <name evidence="10" type="ORF">LAESUDRAFT_738748</name>
</gene>
<evidence type="ECO:0000256" key="3">
    <source>
        <dbReference type="ARBA" id="ARBA00022692"/>
    </source>
</evidence>
<feature type="compositionally biased region" description="Polar residues" evidence="7">
    <location>
        <begin position="16"/>
        <end position="25"/>
    </location>
</feature>
<protein>
    <submittedName>
        <fullName evidence="10">MFS general substrate transporter</fullName>
    </submittedName>
</protein>
<dbReference type="InterPro" id="IPR011701">
    <property type="entry name" value="MFS"/>
</dbReference>
<feature type="transmembrane region" description="Helical" evidence="8">
    <location>
        <begin position="326"/>
        <end position="348"/>
    </location>
</feature>
<evidence type="ECO:0000256" key="5">
    <source>
        <dbReference type="ARBA" id="ARBA00023136"/>
    </source>
</evidence>
<evidence type="ECO:0000256" key="4">
    <source>
        <dbReference type="ARBA" id="ARBA00022989"/>
    </source>
</evidence>
<feature type="transmembrane region" description="Helical" evidence="8">
    <location>
        <begin position="180"/>
        <end position="199"/>
    </location>
</feature>
<dbReference type="PANTHER" id="PTHR23502">
    <property type="entry name" value="MAJOR FACILITATOR SUPERFAMILY"/>
    <property type="match status" value="1"/>
</dbReference>
<dbReference type="PANTHER" id="PTHR23502:SF51">
    <property type="entry name" value="QUINIDINE RESISTANCE PROTEIN 1-RELATED"/>
    <property type="match status" value="1"/>
</dbReference>
<organism evidence="10 11">
    <name type="scientific">Laetiporus sulphureus 93-53</name>
    <dbReference type="NCBI Taxonomy" id="1314785"/>
    <lineage>
        <taxon>Eukaryota</taxon>
        <taxon>Fungi</taxon>
        <taxon>Dikarya</taxon>
        <taxon>Basidiomycota</taxon>
        <taxon>Agaricomycotina</taxon>
        <taxon>Agaricomycetes</taxon>
        <taxon>Polyporales</taxon>
        <taxon>Laetiporus</taxon>
    </lineage>
</organism>
<dbReference type="GO" id="GO:0015137">
    <property type="term" value="F:citrate transmembrane transporter activity"/>
    <property type="evidence" value="ECO:0007669"/>
    <property type="project" value="UniProtKB-ARBA"/>
</dbReference>
<dbReference type="InParanoid" id="A0A165CAK2"/>
<dbReference type="CDD" id="cd17323">
    <property type="entry name" value="MFS_Tpo1_MDR_like"/>
    <property type="match status" value="1"/>
</dbReference>
<dbReference type="RefSeq" id="XP_040760206.1">
    <property type="nucleotide sequence ID" value="XM_040910930.1"/>
</dbReference>
<feature type="transmembrane region" description="Helical" evidence="8">
    <location>
        <begin position="52"/>
        <end position="75"/>
    </location>
</feature>
<keyword evidence="3 8" id="KW-0812">Transmembrane</keyword>
<feature type="transmembrane region" description="Helical" evidence="8">
    <location>
        <begin position="418"/>
        <end position="438"/>
    </location>
</feature>
<dbReference type="PRINTS" id="PR01036">
    <property type="entry name" value="TCRTETB"/>
</dbReference>
<dbReference type="EMBL" id="KV427652">
    <property type="protein sequence ID" value="KZT02466.1"/>
    <property type="molecule type" value="Genomic_DNA"/>
</dbReference>
<evidence type="ECO:0000256" key="7">
    <source>
        <dbReference type="SAM" id="MobiDB-lite"/>
    </source>
</evidence>
<dbReference type="Pfam" id="PF07690">
    <property type="entry name" value="MFS_1"/>
    <property type="match status" value="1"/>
</dbReference>
<accession>A0A165CAK2</accession>
<dbReference type="PROSITE" id="PS50850">
    <property type="entry name" value="MFS"/>
    <property type="match status" value="1"/>
</dbReference>
<evidence type="ECO:0000259" key="9">
    <source>
        <dbReference type="PROSITE" id="PS50850"/>
    </source>
</evidence>
<comment type="subcellular location">
    <subcellularLocation>
        <location evidence="1">Membrane</location>
        <topology evidence="1">Multi-pass membrane protein</topology>
    </subcellularLocation>
</comment>
<keyword evidence="4 8" id="KW-1133">Transmembrane helix</keyword>
<feature type="transmembrane region" description="Helical" evidence="8">
    <location>
        <begin position="459"/>
        <end position="477"/>
    </location>
</feature>
<feature type="transmembrane region" description="Helical" evidence="8">
    <location>
        <begin position="211"/>
        <end position="230"/>
    </location>
</feature>
<evidence type="ECO:0000313" key="11">
    <source>
        <dbReference type="Proteomes" id="UP000076871"/>
    </source>
</evidence>
<feature type="transmembrane region" description="Helical" evidence="8">
    <location>
        <begin position="120"/>
        <end position="138"/>
    </location>
</feature>
<dbReference type="OrthoDB" id="440553at2759"/>
<dbReference type="STRING" id="1314785.A0A165CAK2"/>
<sequence length="527" mass="57909">MTRPGVEHDAQKHRVGSSTDGSNTAERVEAGHHAPDHDHVKAYSIYTSSEKWFIVAVAAFASLFSPFTANIYFPAIPTIAAAFHKSTEDINLTVTVYLIVQGLSPIFWGTLADRWGRRPMFLGCLLVLFLSCIGLALIPTDAYWALMVLRCVQAAGSASTVALGAGVIADIAAPYERGTYFGFWNVGPMVGPCVGPVLGGVLAENLGWRSIFWFLVIASAVCFVVILLFLPETLRAFVGDGSIPPPRFYYPLIPIVGRNRQKVTPQDPSTRPARRRFNNPLILFLYPDILLLLFFNGMIYSVFYAVTISISTLFKSSYTFLNETDIGLCFLAIGGGMLIGGVITGRVLDYEYRRVKNQMFAKFAIETDPEKKVRPEDVTKDENFPIEKARLRLMPFYFGLFVVATIVYGWTLDAGTNIAGPLISSIFVGYAVVANMNVTQTLIVDLVPGQSAAVTACNNMVRCSLGAVMVSVINPILNAMGPGWTYVLLPGICVVLSPIMIFTYHIGPRWRARRRARRQAREAATAS</sequence>
<name>A0A165CAK2_9APHY</name>
<evidence type="ECO:0000256" key="6">
    <source>
        <dbReference type="ARBA" id="ARBA00023180"/>
    </source>
</evidence>
<feature type="transmembrane region" description="Helical" evidence="8">
    <location>
        <begin position="393"/>
        <end position="412"/>
    </location>
</feature>
<evidence type="ECO:0000256" key="2">
    <source>
        <dbReference type="ARBA" id="ARBA00022448"/>
    </source>
</evidence>
<keyword evidence="11" id="KW-1185">Reference proteome</keyword>
<dbReference type="AlphaFoldDB" id="A0A165CAK2"/>
<dbReference type="GO" id="GO:0005886">
    <property type="term" value="C:plasma membrane"/>
    <property type="evidence" value="ECO:0007669"/>
    <property type="project" value="TreeGrafter"/>
</dbReference>